<proteinExistence type="predicted"/>
<gene>
    <name evidence="3" type="ORF">SAMN05414137_13436</name>
</gene>
<dbReference type="Proteomes" id="UP000183015">
    <property type="component" value="Unassembled WGS sequence"/>
</dbReference>
<feature type="transmembrane region" description="Helical" evidence="2">
    <location>
        <begin position="69"/>
        <end position="92"/>
    </location>
</feature>
<feature type="region of interest" description="Disordered" evidence="1">
    <location>
        <begin position="256"/>
        <end position="291"/>
    </location>
</feature>
<evidence type="ECO:0000256" key="2">
    <source>
        <dbReference type="SAM" id="Phobius"/>
    </source>
</evidence>
<evidence type="ECO:0000313" key="3">
    <source>
        <dbReference type="EMBL" id="SEM56179.1"/>
    </source>
</evidence>
<accession>A0A1H7ZF82</accession>
<dbReference type="OrthoDB" id="4318394at2"/>
<keyword evidence="2" id="KW-1133">Transmembrane helix</keyword>
<sequence>MGSVETLLATQLLSAYPEYLFGRMRLNAKTIAMILAPLAIFVPLSILGVVALARGDAGGRGGKEGLPPAWFWGSLLVGLGVALVGGAGLATVHLRTVRRREATLEVVKIREAEEEALKKVLSLENLFALNQKQIADYHLIATVQAAQSFRSARLAMWAGLGVIVACCSVGLIVQAAEAKVFLGAVAAVGAALSGYLNRTYLNMYGQTLAQLNRFFEQPVLSSSYLTAERLAKGLSDDPESEVRRQIVAQVLAASAQMSKSPAAAKVPTPRRSRRTVAADETSAVDTSSTQA</sequence>
<reference evidence="4" key="1">
    <citation type="submission" date="2016-10" db="EMBL/GenBank/DDBJ databases">
        <authorList>
            <person name="Varghese N."/>
        </authorList>
    </citation>
    <scope>NUCLEOTIDE SEQUENCE [LARGE SCALE GENOMIC DNA]</scope>
    <source>
        <strain evidence="4">DSM 45096 / BCRC 16803 / CGMCC 4.1857 / CIP 109030 / JCM 12277 / KCTC 19219 / NBRC 100920 / 33214</strain>
    </source>
</reference>
<keyword evidence="2" id="KW-0812">Transmembrane</keyword>
<feature type="transmembrane region" description="Helical" evidence="2">
    <location>
        <begin position="154"/>
        <end position="174"/>
    </location>
</feature>
<evidence type="ECO:0000256" key="1">
    <source>
        <dbReference type="SAM" id="MobiDB-lite"/>
    </source>
</evidence>
<feature type="transmembrane region" description="Helical" evidence="2">
    <location>
        <begin position="180"/>
        <end position="196"/>
    </location>
</feature>
<name>A0A1H7ZF82_STRJI</name>
<protein>
    <submittedName>
        <fullName evidence="3">Uncharacterized protein</fullName>
    </submittedName>
</protein>
<dbReference type="RefSeq" id="WP_042442593.1">
    <property type="nucleotide sequence ID" value="NZ_BBPN01000003.1"/>
</dbReference>
<feature type="transmembrane region" description="Helical" evidence="2">
    <location>
        <begin position="31"/>
        <end position="53"/>
    </location>
</feature>
<evidence type="ECO:0000313" key="4">
    <source>
        <dbReference type="Proteomes" id="UP000183015"/>
    </source>
</evidence>
<keyword evidence="4" id="KW-1185">Reference proteome</keyword>
<organism evidence="3 4">
    <name type="scientific">Streptacidiphilus jiangxiensis</name>
    <dbReference type="NCBI Taxonomy" id="235985"/>
    <lineage>
        <taxon>Bacteria</taxon>
        <taxon>Bacillati</taxon>
        <taxon>Actinomycetota</taxon>
        <taxon>Actinomycetes</taxon>
        <taxon>Kitasatosporales</taxon>
        <taxon>Streptomycetaceae</taxon>
        <taxon>Streptacidiphilus</taxon>
    </lineage>
</organism>
<dbReference type="EMBL" id="FOAZ01000034">
    <property type="protein sequence ID" value="SEM56179.1"/>
    <property type="molecule type" value="Genomic_DNA"/>
</dbReference>
<keyword evidence="2" id="KW-0472">Membrane</keyword>
<dbReference type="AlphaFoldDB" id="A0A1H7ZF82"/>